<dbReference type="Gene3D" id="3.90.550.10">
    <property type="entry name" value="Spore Coat Polysaccharide Biosynthesis Protein SpsA, Chain A"/>
    <property type="match status" value="1"/>
</dbReference>
<dbReference type="PANTHER" id="PTHR43685:SF5">
    <property type="entry name" value="GLYCOSYLTRANSFERASE EPSE-RELATED"/>
    <property type="match status" value="1"/>
</dbReference>
<dbReference type="InterPro" id="IPR050834">
    <property type="entry name" value="Glycosyltransf_2"/>
</dbReference>
<organism evidence="6 7">
    <name type="scientific">Egicoccus halophilus</name>
    <dbReference type="NCBI Taxonomy" id="1670830"/>
    <lineage>
        <taxon>Bacteria</taxon>
        <taxon>Bacillati</taxon>
        <taxon>Actinomycetota</taxon>
        <taxon>Nitriliruptoria</taxon>
        <taxon>Egicoccales</taxon>
        <taxon>Egicoccaceae</taxon>
        <taxon>Egicoccus</taxon>
    </lineage>
</organism>
<dbReference type="Pfam" id="PF00535">
    <property type="entry name" value="Glycos_transf_2"/>
    <property type="match status" value="1"/>
</dbReference>
<name>A0A8J3A7F1_9ACTN</name>
<dbReference type="EMBL" id="BMHA01000004">
    <property type="protein sequence ID" value="GGI05424.1"/>
    <property type="molecule type" value="Genomic_DNA"/>
</dbReference>
<dbReference type="PANTHER" id="PTHR43685">
    <property type="entry name" value="GLYCOSYLTRANSFERASE"/>
    <property type="match status" value="1"/>
</dbReference>
<keyword evidence="7" id="KW-1185">Reference proteome</keyword>
<proteinExistence type="inferred from homology"/>
<reference evidence="6" key="2">
    <citation type="submission" date="2020-09" db="EMBL/GenBank/DDBJ databases">
        <authorList>
            <person name="Sun Q."/>
            <person name="Zhou Y."/>
        </authorList>
    </citation>
    <scope>NUCLEOTIDE SEQUENCE</scope>
    <source>
        <strain evidence="6">CGMCC 1.14988</strain>
    </source>
</reference>
<comment type="caution">
    <text evidence="6">The sequence shown here is derived from an EMBL/GenBank/DDBJ whole genome shotgun (WGS) entry which is preliminary data.</text>
</comment>
<evidence type="ECO:0000256" key="3">
    <source>
        <dbReference type="ARBA" id="ARBA00022679"/>
    </source>
</evidence>
<keyword evidence="2" id="KW-0328">Glycosyltransferase</keyword>
<comment type="similarity">
    <text evidence="1">Belongs to the glycosyltransferase 2 family.</text>
</comment>
<accession>A0A8J3A7F1</accession>
<dbReference type="CDD" id="cd00761">
    <property type="entry name" value="Glyco_tranf_GTA_type"/>
    <property type="match status" value="1"/>
</dbReference>
<keyword evidence="3" id="KW-0808">Transferase</keyword>
<sequence length="321" mass="34801">MSADVTVVIPTRDRLPLLAQTLHTVLGQRGVTLEVVVVDEGSTDGTAAWVQGRDDPRVRCLTADRPRGLPAARNAGLAEARAPWVAFVDDDDLWAPDKLARQLAAAERADAAWSYGAGLDIGPAGRLVRVNPVAAGEWRQLPWRNVVPGGGSNVVVRRDVLRELDGFDPSLPAAEDWDLWIRLARGGAPGLVADPVVAYRFHGGNMSRGVARMLQGVDVLDVRHRDLRDGAPLDREDLYRWVGNGALRAGDRAAARRLAWRARRAGHPGAGRRVARTLVPLPARVATEEPRSRLGRAWVRPSPPWPDGSDGWVRAALAVTP</sequence>
<dbReference type="AlphaFoldDB" id="A0A8J3A7F1"/>
<evidence type="ECO:0000256" key="2">
    <source>
        <dbReference type="ARBA" id="ARBA00022676"/>
    </source>
</evidence>
<evidence type="ECO:0000256" key="1">
    <source>
        <dbReference type="ARBA" id="ARBA00006739"/>
    </source>
</evidence>
<feature type="domain" description="Glycosyltransferase 2-like prokaryotic type" evidence="5">
    <location>
        <begin position="146"/>
        <end position="215"/>
    </location>
</feature>
<dbReference type="InterPro" id="IPR029044">
    <property type="entry name" value="Nucleotide-diphossugar_trans"/>
</dbReference>
<reference evidence="6" key="1">
    <citation type="journal article" date="2014" name="Int. J. Syst. Evol. Microbiol.">
        <title>Complete genome sequence of Corynebacterium casei LMG S-19264T (=DSM 44701T), isolated from a smear-ripened cheese.</title>
        <authorList>
            <consortium name="US DOE Joint Genome Institute (JGI-PGF)"/>
            <person name="Walter F."/>
            <person name="Albersmeier A."/>
            <person name="Kalinowski J."/>
            <person name="Ruckert C."/>
        </authorList>
    </citation>
    <scope>NUCLEOTIDE SEQUENCE</scope>
    <source>
        <strain evidence="6">CGMCC 1.14988</strain>
    </source>
</reference>
<dbReference type="InterPro" id="IPR019290">
    <property type="entry name" value="GlycosylTrfase-like_prok"/>
</dbReference>
<gene>
    <name evidence="6" type="ORF">GCM10011354_14030</name>
</gene>
<dbReference type="OrthoDB" id="153025at2"/>
<feature type="domain" description="Glycosyltransferase 2-like" evidence="4">
    <location>
        <begin position="6"/>
        <end position="125"/>
    </location>
</feature>
<dbReference type="GO" id="GO:0016757">
    <property type="term" value="F:glycosyltransferase activity"/>
    <property type="evidence" value="ECO:0007669"/>
    <property type="project" value="UniProtKB-KW"/>
</dbReference>
<evidence type="ECO:0000259" key="5">
    <source>
        <dbReference type="Pfam" id="PF10111"/>
    </source>
</evidence>
<dbReference type="SUPFAM" id="SSF53448">
    <property type="entry name" value="Nucleotide-diphospho-sugar transferases"/>
    <property type="match status" value="1"/>
</dbReference>
<dbReference type="InterPro" id="IPR001173">
    <property type="entry name" value="Glyco_trans_2-like"/>
</dbReference>
<evidence type="ECO:0008006" key="8">
    <source>
        <dbReference type="Google" id="ProtNLM"/>
    </source>
</evidence>
<dbReference type="Pfam" id="PF10111">
    <property type="entry name" value="Glyco_tranf_2_2"/>
    <property type="match status" value="1"/>
</dbReference>
<evidence type="ECO:0000259" key="4">
    <source>
        <dbReference type="Pfam" id="PF00535"/>
    </source>
</evidence>
<dbReference type="RefSeq" id="WP_130649357.1">
    <property type="nucleotide sequence ID" value="NZ_BMHA01000004.1"/>
</dbReference>
<evidence type="ECO:0000313" key="6">
    <source>
        <dbReference type="EMBL" id="GGI05424.1"/>
    </source>
</evidence>
<evidence type="ECO:0000313" key="7">
    <source>
        <dbReference type="Proteomes" id="UP000650511"/>
    </source>
</evidence>
<protein>
    <recommendedName>
        <fullName evidence="8">Glycosyl transferase family 2</fullName>
    </recommendedName>
</protein>
<dbReference type="Proteomes" id="UP000650511">
    <property type="component" value="Unassembled WGS sequence"/>
</dbReference>